<reference evidence="1 2" key="1">
    <citation type="submission" date="2020-02" db="EMBL/GenBank/DDBJ databases">
        <title>M-like protein SrM is not crucial to the virulence of a novel isolate of Streptococcus equi subsp. ruminatorum from Macaca mulatta.</title>
        <authorList>
            <person name="Guo G."/>
            <person name="Cheng L."/>
            <person name="Zhang W."/>
        </authorList>
    </citation>
    <scope>NUCLEOTIDE SEQUENCE [LARGE SCALE GENOMIC DNA]</scope>
    <source>
        <strain evidence="1 2">FJ1804</strain>
    </source>
</reference>
<dbReference type="Proteomes" id="UP000479499">
    <property type="component" value="Unassembled WGS sequence"/>
</dbReference>
<dbReference type="AlphaFoldDB" id="A0A6M1KY75"/>
<dbReference type="EMBL" id="JAAKFZ010000008">
    <property type="protein sequence ID" value="NGL84031.1"/>
    <property type="molecule type" value="Genomic_DNA"/>
</dbReference>
<protein>
    <submittedName>
        <fullName evidence="1">ComC/BlpC family peptide pheromone/bacteriocin</fullName>
    </submittedName>
</protein>
<gene>
    <name evidence="1" type="ORF">G5B50_04485</name>
</gene>
<proteinExistence type="predicted"/>
<organism evidence="1 2">
    <name type="scientific">Streptococcus equi subsp. ruminatorum</name>
    <dbReference type="NCBI Taxonomy" id="254358"/>
    <lineage>
        <taxon>Bacteria</taxon>
        <taxon>Bacillati</taxon>
        <taxon>Bacillota</taxon>
        <taxon>Bacilli</taxon>
        <taxon>Lactobacillales</taxon>
        <taxon>Streptococcaceae</taxon>
        <taxon>Streptococcus</taxon>
    </lineage>
</organism>
<comment type="caution">
    <text evidence="1">The sequence shown here is derived from an EMBL/GenBank/DDBJ whole genome shotgun (WGS) entry which is preliminary data.</text>
</comment>
<sequence length="70" mass="7803">MNATLLEQFVVLNPTELAAVEGGWGYIWKCTQNGKPTYSSAWHGLYHTAAQNAQNHMDLYPGSICRVYNA</sequence>
<accession>A0A6M1KY75</accession>
<evidence type="ECO:0000313" key="2">
    <source>
        <dbReference type="Proteomes" id="UP000479499"/>
    </source>
</evidence>
<name>A0A6M1KY75_9STRE</name>
<evidence type="ECO:0000313" key="1">
    <source>
        <dbReference type="EMBL" id="NGL84031.1"/>
    </source>
</evidence>
<dbReference type="RefSeq" id="WP_164335851.1">
    <property type="nucleotide sequence ID" value="NZ_JAAKFZ010000008.1"/>
</dbReference>